<dbReference type="Proteomes" id="UP001291930">
    <property type="component" value="Unassembled WGS sequence"/>
</dbReference>
<dbReference type="Pfam" id="PF04294">
    <property type="entry name" value="VanW"/>
    <property type="match status" value="1"/>
</dbReference>
<dbReference type="InterPro" id="IPR052913">
    <property type="entry name" value="Glycopeptide_resist_protein"/>
</dbReference>
<evidence type="ECO:0000313" key="1">
    <source>
        <dbReference type="EMBL" id="MDZ5608163.1"/>
    </source>
</evidence>
<gene>
    <name evidence="1" type="ORF">U2I54_13920</name>
</gene>
<proteinExistence type="predicted"/>
<keyword evidence="2" id="KW-1185">Reference proteome</keyword>
<dbReference type="PANTHER" id="PTHR35788">
    <property type="entry name" value="EXPORTED PROTEIN-RELATED"/>
    <property type="match status" value="1"/>
</dbReference>
<dbReference type="InterPro" id="IPR007391">
    <property type="entry name" value="Vancomycin_resist_VanW"/>
</dbReference>
<accession>A0ABU5JXK2</accession>
<sequence length="276" mass="32125">MVRKLLTQRFPLLIPIRLSQRRLFKKISDCLEGHKFPKTFEQNPLPYRIYKHKSLLIRKLGDTDIQLQYNKITNLKLAISKINQIVIKPGETFSFWHLVGNSSEKAGYKEGIILMNGEAIKGIGGGLCQLGNLLYWMFLHSELETVERYRHSFDPFPDYGRVIPFGTGATLMNGIIDLKLRNNSNISYQVNLHLDEEYIYGEIRASQYPPYKYSIVEEDHRFVKKVDGQVYRQNKVYKKIVDRVTGNLVDKEIIMENDCLVKYEVDDEKIEGSTQN</sequence>
<evidence type="ECO:0000313" key="2">
    <source>
        <dbReference type="Proteomes" id="UP001291930"/>
    </source>
</evidence>
<protein>
    <submittedName>
        <fullName evidence="1">VanW family protein</fullName>
    </submittedName>
</protein>
<organism evidence="1 2">
    <name type="scientific">Bacillus bingmayongensis</name>
    <dbReference type="NCBI Taxonomy" id="1150157"/>
    <lineage>
        <taxon>Bacteria</taxon>
        <taxon>Bacillati</taxon>
        <taxon>Bacillota</taxon>
        <taxon>Bacilli</taxon>
        <taxon>Bacillales</taxon>
        <taxon>Bacillaceae</taxon>
        <taxon>Bacillus</taxon>
    </lineage>
</organism>
<reference evidence="2" key="1">
    <citation type="submission" date="2023-11" db="EMBL/GenBank/DDBJ databases">
        <title>Genome Sequence of Bacillus pseudomycoides stain BUPM19.</title>
        <authorList>
            <person name="Farhat A."/>
        </authorList>
    </citation>
    <scope>NUCLEOTIDE SEQUENCE [LARGE SCALE GENOMIC DNA]</scope>
    <source>
        <strain evidence="2">BUPM19</strain>
    </source>
</reference>
<comment type="caution">
    <text evidence="1">The sequence shown here is derived from an EMBL/GenBank/DDBJ whole genome shotgun (WGS) entry which is preliminary data.</text>
</comment>
<name>A0ABU5JXK2_9BACI</name>
<dbReference type="RefSeq" id="WP_374218056.1">
    <property type="nucleotide sequence ID" value="NZ_JAXOVW010000028.1"/>
</dbReference>
<dbReference type="PANTHER" id="PTHR35788:SF1">
    <property type="entry name" value="EXPORTED PROTEIN"/>
    <property type="match status" value="1"/>
</dbReference>
<dbReference type="EMBL" id="JAXOVW010000028">
    <property type="protein sequence ID" value="MDZ5608163.1"/>
    <property type="molecule type" value="Genomic_DNA"/>
</dbReference>